<reference evidence="2" key="1">
    <citation type="submission" date="2022-08" db="EMBL/GenBank/DDBJ databases">
        <authorList>
            <person name="Gutierrez-Valencia J."/>
        </authorList>
    </citation>
    <scope>NUCLEOTIDE SEQUENCE</scope>
</reference>
<dbReference type="AlphaFoldDB" id="A0AAV0IQF8"/>
<keyword evidence="3" id="KW-1185">Reference proteome</keyword>
<dbReference type="PANTHER" id="PTHR47950">
    <property type="entry name" value="CYTOCHROME P450, FAMILY 76, SUBFAMILY C, POLYPEPTIDE 5-RELATED"/>
    <property type="match status" value="1"/>
</dbReference>
<evidence type="ECO:0000313" key="3">
    <source>
        <dbReference type="Proteomes" id="UP001154282"/>
    </source>
</evidence>
<dbReference type="Gene3D" id="1.10.630.10">
    <property type="entry name" value="Cytochrome P450"/>
    <property type="match status" value="1"/>
</dbReference>
<comment type="caution">
    <text evidence="2">The sequence shown here is derived from an EMBL/GenBank/DDBJ whole genome shotgun (WGS) entry which is preliminary data.</text>
</comment>
<accession>A0AAV0IQF8</accession>
<dbReference type="InterPro" id="IPR001128">
    <property type="entry name" value="Cyt_P450"/>
</dbReference>
<organism evidence="2 3">
    <name type="scientific">Linum tenue</name>
    <dbReference type="NCBI Taxonomy" id="586396"/>
    <lineage>
        <taxon>Eukaryota</taxon>
        <taxon>Viridiplantae</taxon>
        <taxon>Streptophyta</taxon>
        <taxon>Embryophyta</taxon>
        <taxon>Tracheophyta</taxon>
        <taxon>Spermatophyta</taxon>
        <taxon>Magnoliopsida</taxon>
        <taxon>eudicotyledons</taxon>
        <taxon>Gunneridae</taxon>
        <taxon>Pentapetalae</taxon>
        <taxon>rosids</taxon>
        <taxon>fabids</taxon>
        <taxon>Malpighiales</taxon>
        <taxon>Linaceae</taxon>
        <taxon>Linum</taxon>
    </lineage>
</organism>
<dbReference type="PANTHER" id="PTHR47950:SF6">
    <property type="entry name" value="CYTOCHROME P450"/>
    <property type="match status" value="1"/>
</dbReference>
<protein>
    <submittedName>
        <fullName evidence="2">Uncharacterized protein</fullName>
    </submittedName>
</protein>
<proteinExistence type="inferred from homology"/>
<name>A0AAV0IQF8_9ROSI</name>
<dbReference type="Proteomes" id="UP001154282">
    <property type="component" value="Unassembled WGS sequence"/>
</dbReference>
<dbReference type="GO" id="GO:0016705">
    <property type="term" value="F:oxidoreductase activity, acting on paired donors, with incorporation or reduction of molecular oxygen"/>
    <property type="evidence" value="ECO:0007669"/>
    <property type="project" value="InterPro"/>
</dbReference>
<dbReference type="Pfam" id="PF00067">
    <property type="entry name" value="p450"/>
    <property type="match status" value="1"/>
</dbReference>
<sequence>MARFLNRRQGEEVRIRDVAFAYTFNGLASAYVSRELIQLEGGGSERMSGVVREMMELYAAPNISDLYPSLGGLDILGLRKRTEECVAKLRELWDPLISERREAKESSGCRADRDFLDAMLDSGFANEAISYTFLVIPRNISTN</sequence>
<gene>
    <name evidence="2" type="ORF">LITE_LOCUS10107</name>
</gene>
<dbReference type="GO" id="GO:0004497">
    <property type="term" value="F:monooxygenase activity"/>
    <property type="evidence" value="ECO:0007669"/>
    <property type="project" value="InterPro"/>
</dbReference>
<dbReference type="EMBL" id="CAMGYJ010000004">
    <property type="protein sequence ID" value="CAI0398948.1"/>
    <property type="molecule type" value="Genomic_DNA"/>
</dbReference>
<evidence type="ECO:0000256" key="1">
    <source>
        <dbReference type="ARBA" id="ARBA00010617"/>
    </source>
</evidence>
<dbReference type="SUPFAM" id="SSF48264">
    <property type="entry name" value="Cytochrome P450"/>
    <property type="match status" value="1"/>
</dbReference>
<dbReference type="GO" id="GO:0020037">
    <property type="term" value="F:heme binding"/>
    <property type="evidence" value="ECO:0007669"/>
    <property type="project" value="InterPro"/>
</dbReference>
<evidence type="ECO:0000313" key="2">
    <source>
        <dbReference type="EMBL" id="CAI0398948.1"/>
    </source>
</evidence>
<dbReference type="GO" id="GO:0005506">
    <property type="term" value="F:iron ion binding"/>
    <property type="evidence" value="ECO:0007669"/>
    <property type="project" value="InterPro"/>
</dbReference>
<comment type="similarity">
    <text evidence="1">Belongs to the cytochrome P450 family.</text>
</comment>
<dbReference type="InterPro" id="IPR036396">
    <property type="entry name" value="Cyt_P450_sf"/>
</dbReference>